<dbReference type="GO" id="GO:0005634">
    <property type="term" value="C:nucleus"/>
    <property type="evidence" value="ECO:0007669"/>
    <property type="project" value="TreeGrafter"/>
</dbReference>
<evidence type="ECO:0000313" key="5">
    <source>
        <dbReference type="Proteomes" id="UP000825935"/>
    </source>
</evidence>
<comment type="caution">
    <text evidence="4">The sequence shown here is derived from an EMBL/GenBank/DDBJ whole genome shotgun (WGS) entry which is preliminary data.</text>
</comment>
<dbReference type="PANTHER" id="PTHR46551:SF1">
    <property type="entry name" value="SAP DOMAIN-CONTAINING RIBONUCLEOPROTEIN"/>
    <property type="match status" value="1"/>
</dbReference>
<feature type="region of interest" description="Disordered" evidence="2">
    <location>
        <begin position="118"/>
        <end position="154"/>
    </location>
</feature>
<dbReference type="GO" id="GO:0016973">
    <property type="term" value="P:poly(A)+ mRNA export from nucleus"/>
    <property type="evidence" value="ECO:0007669"/>
    <property type="project" value="TreeGrafter"/>
</dbReference>
<evidence type="ECO:0000259" key="3">
    <source>
        <dbReference type="Pfam" id="PF18592"/>
    </source>
</evidence>
<dbReference type="Pfam" id="PF18592">
    <property type="entry name" value="Tho1_MOS11_C"/>
    <property type="match status" value="1"/>
</dbReference>
<dbReference type="Proteomes" id="UP000825935">
    <property type="component" value="Chromosome 35"/>
</dbReference>
<feature type="region of interest" description="Disordered" evidence="2">
    <location>
        <begin position="65"/>
        <end position="95"/>
    </location>
</feature>
<name>A0A8T2QFE3_CERRI</name>
<dbReference type="AlphaFoldDB" id="A0A8T2QFE3"/>
<dbReference type="InterPro" id="IPR052240">
    <property type="entry name" value="SAP_domain_ribonucleoprotein"/>
</dbReference>
<sequence>MASTAASSSPSRSKVDELRCVLASKGLVVKDSILARLAKSKSFNETLSFAPDAARHVETWAQNTANSYEARDGEFENSGEETAATVKGSEQNQESADNVLNASSGLTDGQKVKVLMPDERNDLISRAPLSRSSSEEDKTPKLREQSAEITEDEKLKKRASRFGITQDVIEDMEKKRARAARFGIVDDEAKKKARLERFGNGVWPEDEEENAKRKARALRFGATDELL</sequence>
<proteinExistence type="predicted"/>
<evidence type="ECO:0000256" key="2">
    <source>
        <dbReference type="SAM" id="MobiDB-lite"/>
    </source>
</evidence>
<reference evidence="4" key="1">
    <citation type="submission" date="2021-08" db="EMBL/GenBank/DDBJ databases">
        <title>WGS assembly of Ceratopteris richardii.</title>
        <authorList>
            <person name="Marchant D.B."/>
            <person name="Chen G."/>
            <person name="Jenkins J."/>
            <person name="Shu S."/>
            <person name="Leebens-Mack J."/>
            <person name="Grimwood J."/>
            <person name="Schmutz J."/>
            <person name="Soltis P."/>
            <person name="Soltis D."/>
            <person name="Chen Z.-H."/>
        </authorList>
    </citation>
    <scope>NUCLEOTIDE SEQUENCE</scope>
    <source>
        <strain evidence="4">Whitten #5841</strain>
        <tissue evidence="4">Leaf</tissue>
    </source>
</reference>
<dbReference type="EMBL" id="CM035440">
    <property type="protein sequence ID" value="KAH7282374.1"/>
    <property type="molecule type" value="Genomic_DNA"/>
</dbReference>
<dbReference type="OrthoDB" id="5837849at2759"/>
<organism evidence="4 5">
    <name type="scientific">Ceratopteris richardii</name>
    <name type="common">Triangle waterfern</name>
    <dbReference type="NCBI Taxonomy" id="49495"/>
    <lineage>
        <taxon>Eukaryota</taxon>
        <taxon>Viridiplantae</taxon>
        <taxon>Streptophyta</taxon>
        <taxon>Embryophyta</taxon>
        <taxon>Tracheophyta</taxon>
        <taxon>Polypodiopsida</taxon>
        <taxon>Polypodiidae</taxon>
        <taxon>Polypodiales</taxon>
        <taxon>Pteridineae</taxon>
        <taxon>Pteridaceae</taxon>
        <taxon>Parkerioideae</taxon>
        <taxon>Ceratopteris</taxon>
    </lineage>
</organism>
<feature type="compositionally biased region" description="Basic and acidic residues" evidence="2">
    <location>
        <begin position="133"/>
        <end position="146"/>
    </location>
</feature>
<keyword evidence="5" id="KW-1185">Reference proteome</keyword>
<dbReference type="InterPro" id="IPR040746">
    <property type="entry name" value="THO1_MOS11_C"/>
</dbReference>
<keyword evidence="1" id="KW-0597">Phosphoprotein</keyword>
<evidence type="ECO:0000256" key="1">
    <source>
        <dbReference type="ARBA" id="ARBA00022553"/>
    </source>
</evidence>
<dbReference type="PANTHER" id="PTHR46551">
    <property type="entry name" value="SAP DOMAIN-CONTAINING RIBONUCLEOPROTEIN"/>
    <property type="match status" value="1"/>
</dbReference>
<feature type="domain" description="THO1-MOS11 C-terminal" evidence="3">
    <location>
        <begin position="166"/>
        <end position="199"/>
    </location>
</feature>
<evidence type="ECO:0000313" key="4">
    <source>
        <dbReference type="EMBL" id="KAH7282374.1"/>
    </source>
</evidence>
<accession>A0A8T2QFE3</accession>
<protein>
    <recommendedName>
        <fullName evidence="3">THO1-MOS11 C-terminal domain-containing protein</fullName>
    </recommendedName>
</protein>
<gene>
    <name evidence="4" type="ORF">KP509_35G027600</name>
</gene>